<dbReference type="RefSeq" id="XP_046014879.1">
    <property type="nucleotide sequence ID" value="XM_046156485.1"/>
</dbReference>
<dbReference type="EMBL" id="JAGTJQ010000003">
    <property type="protein sequence ID" value="KAH7034786.1"/>
    <property type="molecule type" value="Genomic_DNA"/>
</dbReference>
<comment type="caution">
    <text evidence="1">The sequence shown here is derived from an EMBL/GenBank/DDBJ whole genome shotgun (WGS) entry which is preliminary data.</text>
</comment>
<organism evidence="1 2">
    <name type="scientific">Microdochium trichocladiopsis</name>
    <dbReference type="NCBI Taxonomy" id="1682393"/>
    <lineage>
        <taxon>Eukaryota</taxon>
        <taxon>Fungi</taxon>
        <taxon>Dikarya</taxon>
        <taxon>Ascomycota</taxon>
        <taxon>Pezizomycotina</taxon>
        <taxon>Sordariomycetes</taxon>
        <taxon>Xylariomycetidae</taxon>
        <taxon>Xylariales</taxon>
        <taxon>Microdochiaceae</taxon>
        <taxon>Microdochium</taxon>
    </lineage>
</organism>
<reference evidence="1" key="1">
    <citation type="journal article" date="2021" name="Nat. Commun.">
        <title>Genetic determinants of endophytism in the Arabidopsis root mycobiome.</title>
        <authorList>
            <person name="Mesny F."/>
            <person name="Miyauchi S."/>
            <person name="Thiergart T."/>
            <person name="Pickel B."/>
            <person name="Atanasova L."/>
            <person name="Karlsson M."/>
            <person name="Huettel B."/>
            <person name="Barry K.W."/>
            <person name="Haridas S."/>
            <person name="Chen C."/>
            <person name="Bauer D."/>
            <person name="Andreopoulos W."/>
            <person name="Pangilinan J."/>
            <person name="LaButti K."/>
            <person name="Riley R."/>
            <person name="Lipzen A."/>
            <person name="Clum A."/>
            <person name="Drula E."/>
            <person name="Henrissat B."/>
            <person name="Kohler A."/>
            <person name="Grigoriev I.V."/>
            <person name="Martin F.M."/>
            <person name="Hacquard S."/>
        </authorList>
    </citation>
    <scope>NUCLEOTIDE SEQUENCE</scope>
    <source>
        <strain evidence="1">MPI-CAGE-CH-0230</strain>
    </source>
</reference>
<gene>
    <name evidence="1" type="ORF">B0I36DRAFT_346674</name>
</gene>
<accession>A0A9P9BW70</accession>
<sequence length="149" mass="16532">MAARSGVPGPAIKAKCELAVFRASVSRLKPCFTYRPCHLMRRKTSPAVLHKRLGGFRMNLSQPEVCRGWFDLWPAVRGQACEQVCDGVCHYGREIVEAFVPSLVVLVMSHRCGLGYAGLPKTIARHDPAPVLQDQRATSDNEFTVIVRL</sequence>
<evidence type="ECO:0000313" key="1">
    <source>
        <dbReference type="EMBL" id="KAH7034786.1"/>
    </source>
</evidence>
<proteinExistence type="predicted"/>
<name>A0A9P9BW70_9PEZI</name>
<dbReference type="Proteomes" id="UP000756346">
    <property type="component" value="Unassembled WGS sequence"/>
</dbReference>
<keyword evidence="2" id="KW-1185">Reference proteome</keyword>
<evidence type="ECO:0000313" key="2">
    <source>
        <dbReference type="Proteomes" id="UP000756346"/>
    </source>
</evidence>
<dbReference type="GeneID" id="70186031"/>
<dbReference type="AlphaFoldDB" id="A0A9P9BW70"/>
<protein>
    <submittedName>
        <fullName evidence="1">Uncharacterized protein</fullName>
    </submittedName>
</protein>